<dbReference type="SUPFAM" id="SSF52047">
    <property type="entry name" value="RNI-like"/>
    <property type="match status" value="1"/>
</dbReference>
<gene>
    <name evidence="1" type="ORF">Ae201684_009321</name>
</gene>
<keyword evidence="2" id="KW-1185">Reference proteome</keyword>
<dbReference type="InterPro" id="IPR032675">
    <property type="entry name" value="LRR_dom_sf"/>
</dbReference>
<accession>A0A6G0X1J0</accession>
<proteinExistence type="predicted"/>
<organism evidence="1 2">
    <name type="scientific">Aphanomyces euteiches</name>
    <dbReference type="NCBI Taxonomy" id="100861"/>
    <lineage>
        <taxon>Eukaryota</taxon>
        <taxon>Sar</taxon>
        <taxon>Stramenopiles</taxon>
        <taxon>Oomycota</taxon>
        <taxon>Saprolegniomycetes</taxon>
        <taxon>Saprolegniales</taxon>
        <taxon>Verrucalvaceae</taxon>
        <taxon>Aphanomyces</taxon>
    </lineage>
</organism>
<dbReference type="Proteomes" id="UP000481153">
    <property type="component" value="Unassembled WGS sequence"/>
</dbReference>
<evidence type="ECO:0000313" key="1">
    <source>
        <dbReference type="EMBL" id="KAF0733750.1"/>
    </source>
</evidence>
<evidence type="ECO:0000313" key="2">
    <source>
        <dbReference type="Proteomes" id="UP000481153"/>
    </source>
</evidence>
<name>A0A6G0X1J0_9STRA</name>
<dbReference type="VEuPathDB" id="FungiDB:AeMF1_000565"/>
<dbReference type="EMBL" id="VJMJ01000119">
    <property type="protein sequence ID" value="KAF0733750.1"/>
    <property type="molecule type" value="Genomic_DNA"/>
</dbReference>
<dbReference type="AlphaFoldDB" id="A0A6G0X1J0"/>
<comment type="caution">
    <text evidence="1">The sequence shown here is derived from an EMBL/GenBank/DDBJ whole genome shotgun (WGS) entry which is preliminary data.</text>
</comment>
<protein>
    <submittedName>
        <fullName evidence="1">Uncharacterized protein</fullName>
    </submittedName>
</protein>
<sequence>MAMASLANGLLHSSLTNLSFQLDKIDYTELQSLLDVLPETNIRTLSLRRMGLDDGACARIAAVLPSSTIVDLDLSGNHLTDRSADELCRVIQSDMALMSLRLSHTRITLPGETDLKKALAVRPQLKIFLDESGTPIKAMDQDDLVKIDF</sequence>
<reference evidence="1 2" key="1">
    <citation type="submission" date="2019-07" db="EMBL/GenBank/DDBJ databases">
        <title>Genomics analysis of Aphanomyces spp. identifies a new class of oomycete effector associated with host adaptation.</title>
        <authorList>
            <person name="Gaulin E."/>
        </authorList>
    </citation>
    <scope>NUCLEOTIDE SEQUENCE [LARGE SCALE GENOMIC DNA]</scope>
    <source>
        <strain evidence="1 2">ATCC 201684</strain>
    </source>
</reference>
<dbReference type="Gene3D" id="3.80.10.10">
    <property type="entry name" value="Ribonuclease Inhibitor"/>
    <property type="match status" value="1"/>
</dbReference>
<dbReference type="SMART" id="SM00368">
    <property type="entry name" value="LRR_RI"/>
    <property type="match status" value="3"/>
</dbReference>